<reference evidence="2 3" key="1">
    <citation type="journal article" date="2014" name="Nat. Genet.">
        <title>Genome sequence of the hot pepper provides insights into the evolution of pungency in Capsicum species.</title>
        <authorList>
            <person name="Kim S."/>
            <person name="Park M."/>
            <person name="Yeom S.I."/>
            <person name="Kim Y.M."/>
            <person name="Lee J.M."/>
            <person name="Lee H.A."/>
            <person name="Seo E."/>
            <person name="Choi J."/>
            <person name="Cheong K."/>
            <person name="Kim K.T."/>
            <person name="Jung K."/>
            <person name="Lee G.W."/>
            <person name="Oh S.K."/>
            <person name="Bae C."/>
            <person name="Kim S.B."/>
            <person name="Lee H.Y."/>
            <person name="Kim S.Y."/>
            <person name="Kim M.S."/>
            <person name="Kang B.C."/>
            <person name="Jo Y.D."/>
            <person name="Yang H.B."/>
            <person name="Jeong H.J."/>
            <person name="Kang W.H."/>
            <person name="Kwon J.K."/>
            <person name="Shin C."/>
            <person name="Lim J.Y."/>
            <person name="Park J.H."/>
            <person name="Huh J.H."/>
            <person name="Kim J.S."/>
            <person name="Kim B.D."/>
            <person name="Cohen O."/>
            <person name="Paran I."/>
            <person name="Suh M.C."/>
            <person name="Lee S.B."/>
            <person name="Kim Y.K."/>
            <person name="Shin Y."/>
            <person name="Noh S.J."/>
            <person name="Park J."/>
            <person name="Seo Y.S."/>
            <person name="Kwon S.Y."/>
            <person name="Kim H.A."/>
            <person name="Park J.M."/>
            <person name="Kim H.J."/>
            <person name="Choi S.B."/>
            <person name="Bosland P.W."/>
            <person name="Reeves G."/>
            <person name="Jo S.H."/>
            <person name="Lee B.W."/>
            <person name="Cho H.T."/>
            <person name="Choi H.S."/>
            <person name="Lee M.S."/>
            <person name="Yu Y."/>
            <person name="Do Choi Y."/>
            <person name="Park B.S."/>
            <person name="van Deynze A."/>
            <person name="Ashrafi H."/>
            <person name="Hill T."/>
            <person name="Kim W.T."/>
            <person name="Pai H.S."/>
            <person name="Ahn H.K."/>
            <person name="Yeam I."/>
            <person name="Giovannoni J.J."/>
            <person name="Rose J.K."/>
            <person name="Sorensen I."/>
            <person name="Lee S.J."/>
            <person name="Kim R.W."/>
            <person name="Choi I.Y."/>
            <person name="Choi B.S."/>
            <person name="Lim J.S."/>
            <person name="Lee Y.H."/>
            <person name="Choi D."/>
        </authorList>
    </citation>
    <scope>NUCLEOTIDE SEQUENCE [LARGE SCALE GENOMIC DNA]</scope>
    <source>
        <strain evidence="3">cv. CM334</strain>
    </source>
</reference>
<evidence type="ECO:0000259" key="1">
    <source>
        <dbReference type="Pfam" id="PF00304"/>
    </source>
</evidence>
<reference evidence="2 3" key="2">
    <citation type="journal article" date="2017" name="Genome Biol.">
        <title>New reference genome sequences of hot pepper reveal the massive evolution of plant disease-resistance genes by retroduplication.</title>
        <authorList>
            <person name="Kim S."/>
            <person name="Park J."/>
            <person name="Yeom S.I."/>
            <person name="Kim Y.M."/>
            <person name="Seo E."/>
            <person name="Kim K.T."/>
            <person name="Kim M.S."/>
            <person name="Lee J.M."/>
            <person name="Cheong K."/>
            <person name="Shin H.S."/>
            <person name="Kim S.B."/>
            <person name="Han K."/>
            <person name="Lee J."/>
            <person name="Park M."/>
            <person name="Lee H.A."/>
            <person name="Lee H.Y."/>
            <person name="Lee Y."/>
            <person name="Oh S."/>
            <person name="Lee J.H."/>
            <person name="Choi E."/>
            <person name="Choi E."/>
            <person name="Lee S.E."/>
            <person name="Jeon J."/>
            <person name="Kim H."/>
            <person name="Choi G."/>
            <person name="Song H."/>
            <person name="Lee J."/>
            <person name="Lee S.C."/>
            <person name="Kwon J.K."/>
            <person name="Lee H.Y."/>
            <person name="Koo N."/>
            <person name="Hong Y."/>
            <person name="Kim R.W."/>
            <person name="Kang W.H."/>
            <person name="Huh J.H."/>
            <person name="Kang B.C."/>
            <person name="Yang T.J."/>
            <person name="Lee Y.H."/>
            <person name="Bennetzen J.L."/>
            <person name="Choi D."/>
        </authorList>
    </citation>
    <scope>NUCLEOTIDE SEQUENCE [LARGE SCALE GENOMIC DNA]</scope>
    <source>
        <strain evidence="3">cv. CM334</strain>
    </source>
</reference>
<evidence type="ECO:0000313" key="2">
    <source>
        <dbReference type="EMBL" id="PHT65020.1"/>
    </source>
</evidence>
<dbReference type="InterPro" id="IPR003614">
    <property type="entry name" value="Knottins"/>
</dbReference>
<dbReference type="InterPro" id="IPR036574">
    <property type="entry name" value="Scorpion_toxin-like_sf"/>
</dbReference>
<dbReference type="Gene3D" id="3.30.30.10">
    <property type="entry name" value="Knottin, scorpion toxin-like"/>
    <property type="match status" value="1"/>
</dbReference>
<accession>A0A2G2Y5L2</accession>
<sequence>MTNVEATSSGCQKYSHTFRGPCFGRENECETKCVTLERALRGECHFDFRGRAPDFQFHHPVLQKGFGMFVEFDDDSEELVPTIVGKKEVEHMVMHSILDMEVGKWSIMDFHRDYRELGYELGLETDDNDNDAFLDVPVLQLQ</sequence>
<dbReference type="Proteomes" id="UP000222542">
    <property type="component" value="Unassembled WGS sequence"/>
</dbReference>
<name>A0A2G2Y5L2_CAPAN</name>
<keyword evidence="3" id="KW-1185">Reference proteome</keyword>
<dbReference type="SUPFAM" id="SSF57095">
    <property type="entry name" value="Scorpion toxin-like"/>
    <property type="match status" value="1"/>
</dbReference>
<dbReference type="Gramene" id="PHT65020">
    <property type="protein sequence ID" value="PHT65020"/>
    <property type="gene ID" value="T459_29445"/>
</dbReference>
<dbReference type="GO" id="GO:0006952">
    <property type="term" value="P:defense response"/>
    <property type="evidence" value="ECO:0000318"/>
    <property type="project" value="GO_Central"/>
</dbReference>
<protein>
    <recommendedName>
        <fullName evidence="1">Knottins-like domain-containing protein</fullName>
    </recommendedName>
</protein>
<comment type="caution">
    <text evidence="2">The sequence shown here is derived from an EMBL/GenBank/DDBJ whole genome shotgun (WGS) entry which is preliminary data.</text>
</comment>
<dbReference type="EMBL" id="AYRZ02000012">
    <property type="protein sequence ID" value="PHT65020.1"/>
    <property type="molecule type" value="Genomic_DNA"/>
</dbReference>
<dbReference type="AlphaFoldDB" id="A0A2G2Y5L2"/>
<dbReference type="Pfam" id="PF00304">
    <property type="entry name" value="Gamma-thionin"/>
    <property type="match status" value="1"/>
</dbReference>
<proteinExistence type="predicted"/>
<organism evidence="2 3">
    <name type="scientific">Capsicum annuum</name>
    <name type="common">Capsicum pepper</name>
    <dbReference type="NCBI Taxonomy" id="4072"/>
    <lineage>
        <taxon>Eukaryota</taxon>
        <taxon>Viridiplantae</taxon>
        <taxon>Streptophyta</taxon>
        <taxon>Embryophyta</taxon>
        <taxon>Tracheophyta</taxon>
        <taxon>Spermatophyta</taxon>
        <taxon>Magnoliopsida</taxon>
        <taxon>eudicotyledons</taxon>
        <taxon>Gunneridae</taxon>
        <taxon>Pentapetalae</taxon>
        <taxon>asterids</taxon>
        <taxon>lamiids</taxon>
        <taxon>Solanales</taxon>
        <taxon>Solanaceae</taxon>
        <taxon>Solanoideae</taxon>
        <taxon>Capsiceae</taxon>
        <taxon>Capsicum</taxon>
    </lineage>
</organism>
<gene>
    <name evidence="2" type="ORF">T459_29445</name>
</gene>
<dbReference type="SMR" id="A0A2G2Y5L2"/>
<evidence type="ECO:0000313" key="3">
    <source>
        <dbReference type="Proteomes" id="UP000222542"/>
    </source>
</evidence>
<feature type="domain" description="Knottins-like" evidence="1">
    <location>
        <begin position="11"/>
        <end position="48"/>
    </location>
</feature>